<accession>A0A5N6QXE0</accession>
<dbReference type="AlphaFoldDB" id="A0A5N6QXE0"/>
<gene>
    <name evidence="1" type="ORF">FH972_008023</name>
</gene>
<keyword evidence="2" id="KW-1185">Reference proteome</keyword>
<dbReference type="Proteomes" id="UP000327013">
    <property type="component" value="Chromosome 3"/>
</dbReference>
<reference evidence="1 2" key="1">
    <citation type="submission" date="2019-06" db="EMBL/GenBank/DDBJ databases">
        <title>A chromosomal-level reference genome of Carpinus fangiana (Coryloideae, Betulaceae).</title>
        <authorList>
            <person name="Yang X."/>
            <person name="Wang Z."/>
            <person name="Zhang L."/>
            <person name="Hao G."/>
            <person name="Liu J."/>
            <person name="Yang Y."/>
        </authorList>
    </citation>
    <scope>NUCLEOTIDE SEQUENCE [LARGE SCALE GENOMIC DNA]</scope>
    <source>
        <strain evidence="1">Cfa_2016G</strain>
        <tissue evidence="1">Leaf</tissue>
    </source>
</reference>
<sequence>MGFFGFFYVEANSVEIRLETWRLGIEDFAAGEPLCQIFGVVGVWSRWVAYLHYHPRGAVWQWVKQLRGLVEEGNVADGGGWTMFIQGCAGREGNAREIEIWSSGTIGNSGIHMEKRLVSFARKMTQTMLGNDAGQARDDRRKEDIS</sequence>
<name>A0A5N6QXE0_9ROSI</name>
<evidence type="ECO:0000313" key="2">
    <source>
        <dbReference type="Proteomes" id="UP000327013"/>
    </source>
</evidence>
<dbReference type="EMBL" id="CM017323">
    <property type="protein sequence ID" value="KAE8022199.1"/>
    <property type="molecule type" value="Genomic_DNA"/>
</dbReference>
<proteinExistence type="predicted"/>
<organism evidence="1 2">
    <name type="scientific">Carpinus fangiana</name>
    <dbReference type="NCBI Taxonomy" id="176857"/>
    <lineage>
        <taxon>Eukaryota</taxon>
        <taxon>Viridiplantae</taxon>
        <taxon>Streptophyta</taxon>
        <taxon>Embryophyta</taxon>
        <taxon>Tracheophyta</taxon>
        <taxon>Spermatophyta</taxon>
        <taxon>Magnoliopsida</taxon>
        <taxon>eudicotyledons</taxon>
        <taxon>Gunneridae</taxon>
        <taxon>Pentapetalae</taxon>
        <taxon>rosids</taxon>
        <taxon>fabids</taxon>
        <taxon>Fagales</taxon>
        <taxon>Betulaceae</taxon>
        <taxon>Carpinus</taxon>
    </lineage>
</organism>
<evidence type="ECO:0000313" key="1">
    <source>
        <dbReference type="EMBL" id="KAE8022199.1"/>
    </source>
</evidence>
<protein>
    <submittedName>
        <fullName evidence="1">Uncharacterized protein</fullName>
    </submittedName>
</protein>